<comment type="caution">
    <text evidence="1">The sequence shown here is derived from an EMBL/GenBank/DDBJ whole genome shotgun (WGS) entry which is preliminary data.</text>
</comment>
<accession>A0A2P5AVX8</accession>
<dbReference type="AlphaFoldDB" id="A0A2P5AVX8"/>
<dbReference type="OrthoDB" id="1906820at2759"/>
<dbReference type="EMBL" id="JXTB01000433">
    <property type="protein sequence ID" value="PON40710.1"/>
    <property type="molecule type" value="Genomic_DNA"/>
</dbReference>
<name>A0A2P5AVX8_PARAD</name>
<sequence length="66" mass="7306">MCPHNAHWLPPVHGQLKLNSKVAIRNEFGFVGVGDILRDGSGIVLLSWAMKIRGLVLVVMFPDLKI</sequence>
<organism evidence="1 2">
    <name type="scientific">Parasponia andersonii</name>
    <name type="common">Sponia andersonii</name>
    <dbReference type="NCBI Taxonomy" id="3476"/>
    <lineage>
        <taxon>Eukaryota</taxon>
        <taxon>Viridiplantae</taxon>
        <taxon>Streptophyta</taxon>
        <taxon>Embryophyta</taxon>
        <taxon>Tracheophyta</taxon>
        <taxon>Spermatophyta</taxon>
        <taxon>Magnoliopsida</taxon>
        <taxon>eudicotyledons</taxon>
        <taxon>Gunneridae</taxon>
        <taxon>Pentapetalae</taxon>
        <taxon>rosids</taxon>
        <taxon>fabids</taxon>
        <taxon>Rosales</taxon>
        <taxon>Cannabaceae</taxon>
        <taxon>Parasponia</taxon>
    </lineage>
</organism>
<keyword evidence="2" id="KW-1185">Reference proteome</keyword>
<gene>
    <name evidence="1" type="ORF">PanWU01x14_295030</name>
</gene>
<evidence type="ECO:0000313" key="2">
    <source>
        <dbReference type="Proteomes" id="UP000237105"/>
    </source>
</evidence>
<proteinExistence type="predicted"/>
<protein>
    <submittedName>
        <fullName evidence="1">Uncharacterized protein</fullName>
    </submittedName>
</protein>
<evidence type="ECO:0000313" key="1">
    <source>
        <dbReference type="EMBL" id="PON40710.1"/>
    </source>
</evidence>
<dbReference type="Proteomes" id="UP000237105">
    <property type="component" value="Unassembled WGS sequence"/>
</dbReference>
<reference evidence="2" key="1">
    <citation type="submission" date="2016-06" db="EMBL/GenBank/DDBJ databases">
        <title>Parallel loss of symbiosis genes in relatives of nitrogen-fixing non-legume Parasponia.</title>
        <authorList>
            <person name="Van Velzen R."/>
            <person name="Holmer R."/>
            <person name="Bu F."/>
            <person name="Rutten L."/>
            <person name="Van Zeijl A."/>
            <person name="Liu W."/>
            <person name="Santuari L."/>
            <person name="Cao Q."/>
            <person name="Sharma T."/>
            <person name="Shen D."/>
            <person name="Roswanjaya Y."/>
            <person name="Wardhani T."/>
            <person name="Kalhor M.S."/>
            <person name="Jansen J."/>
            <person name="Van den Hoogen J."/>
            <person name="Gungor B."/>
            <person name="Hartog M."/>
            <person name="Hontelez J."/>
            <person name="Verver J."/>
            <person name="Yang W.-C."/>
            <person name="Schijlen E."/>
            <person name="Repin R."/>
            <person name="Schilthuizen M."/>
            <person name="Schranz E."/>
            <person name="Heidstra R."/>
            <person name="Miyata K."/>
            <person name="Fedorova E."/>
            <person name="Kohlen W."/>
            <person name="Bisseling T."/>
            <person name="Smit S."/>
            <person name="Geurts R."/>
        </authorList>
    </citation>
    <scope>NUCLEOTIDE SEQUENCE [LARGE SCALE GENOMIC DNA]</scope>
    <source>
        <strain evidence="2">cv. WU1-14</strain>
    </source>
</reference>